<dbReference type="SUPFAM" id="SSF48726">
    <property type="entry name" value="Immunoglobulin"/>
    <property type="match status" value="1"/>
</dbReference>
<evidence type="ECO:0000313" key="1">
    <source>
        <dbReference type="EMBL" id="CAK6973027.1"/>
    </source>
</evidence>
<dbReference type="Proteomes" id="UP001314229">
    <property type="component" value="Unassembled WGS sequence"/>
</dbReference>
<dbReference type="InterPro" id="IPR036179">
    <property type="entry name" value="Ig-like_dom_sf"/>
</dbReference>
<dbReference type="Gene3D" id="2.60.40.10">
    <property type="entry name" value="Immunoglobulins"/>
    <property type="match status" value="1"/>
</dbReference>
<protein>
    <submittedName>
        <fullName evidence="1">Uncharacterized protein LOC122973263 isoform X2</fullName>
    </submittedName>
</protein>
<gene>
    <name evidence="1" type="ORF">FSCOSCO3_A020464</name>
</gene>
<proteinExistence type="predicted"/>
<accession>A0AAV1PM48</accession>
<dbReference type="EMBL" id="CAWUFR010000220">
    <property type="protein sequence ID" value="CAK6973027.1"/>
    <property type="molecule type" value="Genomic_DNA"/>
</dbReference>
<name>A0AAV1PM48_SCOSC</name>
<reference evidence="1 2" key="1">
    <citation type="submission" date="2024-01" db="EMBL/GenBank/DDBJ databases">
        <authorList>
            <person name="Alioto T."/>
            <person name="Alioto T."/>
            <person name="Gomez Garrido J."/>
        </authorList>
    </citation>
    <scope>NUCLEOTIDE SEQUENCE [LARGE SCALE GENOMIC DNA]</scope>
</reference>
<keyword evidence="2" id="KW-1185">Reference proteome</keyword>
<evidence type="ECO:0000313" key="2">
    <source>
        <dbReference type="Proteomes" id="UP001314229"/>
    </source>
</evidence>
<dbReference type="InterPro" id="IPR013783">
    <property type="entry name" value="Ig-like_fold"/>
</dbReference>
<organism evidence="1 2">
    <name type="scientific">Scomber scombrus</name>
    <name type="common">Atlantic mackerel</name>
    <name type="synonym">Scomber vernalis</name>
    <dbReference type="NCBI Taxonomy" id="13677"/>
    <lineage>
        <taxon>Eukaryota</taxon>
        <taxon>Metazoa</taxon>
        <taxon>Chordata</taxon>
        <taxon>Craniata</taxon>
        <taxon>Vertebrata</taxon>
        <taxon>Euteleostomi</taxon>
        <taxon>Actinopterygii</taxon>
        <taxon>Neopterygii</taxon>
        <taxon>Teleostei</taxon>
        <taxon>Neoteleostei</taxon>
        <taxon>Acanthomorphata</taxon>
        <taxon>Pelagiaria</taxon>
        <taxon>Scombriformes</taxon>
        <taxon>Scombridae</taxon>
        <taxon>Scomber</taxon>
    </lineage>
</organism>
<sequence length="143" mass="16152">MMENTVFTGSKTLKNLIHLLHFIYTQGGGIDQCELNTNTHTNTCVYNLPMKSLNLSHAGTYYCAVASCGQIVFGKGTTLEFKHEKSCLGVYLEWSFGIHHHPGCLLGLHSIYNVEDKQLPLHRFTIKIISCLGSKWRGLPRRR</sequence>
<dbReference type="AlphaFoldDB" id="A0AAV1PM48"/>
<comment type="caution">
    <text evidence="1">The sequence shown here is derived from an EMBL/GenBank/DDBJ whole genome shotgun (WGS) entry which is preliminary data.</text>
</comment>